<evidence type="ECO:0000313" key="3">
    <source>
        <dbReference type="Proteomes" id="UP000006753"/>
    </source>
</evidence>
<accession>K1XD27</accession>
<dbReference type="InParanoid" id="K1XD27"/>
<protein>
    <submittedName>
        <fullName evidence="2">Uncharacterized protein</fullName>
    </submittedName>
</protein>
<sequence length="245" mass="28470">MLQSKSILAVFLVLSFFFHEAQAGRLRDRMFWWRKPSVIGYAKLPAAHATLINRKNKVQYMEGTQVPLQKIGTGLYLENDPTSWLGADEDWYCVFKADKQKLKDIDKIWIPRAYKKSTPVGPQKQDLWGVSEDDIVDYIESMSSELKLTSGSKKALRLYQNYQLLMLIPKQTITDGDLGLWAQCFETEDELDDFSDDVIRWKSWGVKGDRGTDAFEPNEEDWYFEPLDFFADYLPWGTKNSPRRA</sequence>
<dbReference type="GeneID" id="18758865"/>
<dbReference type="AlphaFoldDB" id="K1XD27"/>
<reference evidence="2 3" key="1">
    <citation type="journal article" date="2012" name="BMC Genomics">
        <title>Sequencing the genome of Marssonina brunnea reveals fungus-poplar co-evolution.</title>
        <authorList>
            <person name="Zhu S."/>
            <person name="Cao Y.-Z."/>
            <person name="Jiang C."/>
            <person name="Tan B.-Y."/>
            <person name="Wang Z."/>
            <person name="Feng S."/>
            <person name="Zhang L."/>
            <person name="Su X.-H."/>
            <person name="Brejova B."/>
            <person name="Vinar T."/>
            <person name="Xu M."/>
            <person name="Wang M.-X."/>
            <person name="Zhang S.-G."/>
            <person name="Huang M.-R."/>
            <person name="Wu R."/>
            <person name="Zhou Y."/>
        </authorList>
    </citation>
    <scope>NUCLEOTIDE SEQUENCE [LARGE SCALE GENOMIC DNA]</scope>
    <source>
        <strain evidence="2 3">MB_m1</strain>
    </source>
</reference>
<dbReference type="Proteomes" id="UP000006753">
    <property type="component" value="Unassembled WGS sequence"/>
</dbReference>
<dbReference type="HOGENOM" id="CLU_091777_0_0_1"/>
<gene>
    <name evidence="2" type="ORF">MBM_02930</name>
</gene>
<evidence type="ECO:0000256" key="1">
    <source>
        <dbReference type="SAM" id="SignalP"/>
    </source>
</evidence>
<proteinExistence type="predicted"/>
<feature type="signal peptide" evidence="1">
    <location>
        <begin position="1"/>
        <end position="23"/>
    </location>
</feature>
<keyword evidence="3" id="KW-1185">Reference proteome</keyword>
<evidence type="ECO:0000313" key="2">
    <source>
        <dbReference type="EMBL" id="EKD18688.1"/>
    </source>
</evidence>
<dbReference type="InterPro" id="IPR045564">
    <property type="entry name" value="DUF5910"/>
</dbReference>
<dbReference type="eggNOG" id="ENOG502SUI0">
    <property type="taxonomic scope" value="Eukaryota"/>
</dbReference>
<dbReference type="Pfam" id="PF19287">
    <property type="entry name" value="DUF5910"/>
    <property type="match status" value="1"/>
</dbReference>
<keyword evidence="1" id="KW-0732">Signal</keyword>
<name>K1XD27_MARBU</name>
<dbReference type="KEGG" id="mbe:MBM_02930"/>
<dbReference type="EMBL" id="JH921432">
    <property type="protein sequence ID" value="EKD18688.1"/>
    <property type="molecule type" value="Genomic_DNA"/>
</dbReference>
<dbReference type="OrthoDB" id="4540223at2759"/>
<organism evidence="2 3">
    <name type="scientific">Marssonina brunnea f. sp. multigermtubi (strain MB_m1)</name>
    <name type="common">Marssonina leaf spot fungus</name>
    <dbReference type="NCBI Taxonomy" id="1072389"/>
    <lineage>
        <taxon>Eukaryota</taxon>
        <taxon>Fungi</taxon>
        <taxon>Dikarya</taxon>
        <taxon>Ascomycota</taxon>
        <taxon>Pezizomycotina</taxon>
        <taxon>Leotiomycetes</taxon>
        <taxon>Helotiales</taxon>
        <taxon>Drepanopezizaceae</taxon>
        <taxon>Drepanopeziza</taxon>
    </lineage>
</organism>
<feature type="chain" id="PRO_5003853013" evidence="1">
    <location>
        <begin position="24"/>
        <end position="245"/>
    </location>
</feature>
<dbReference type="RefSeq" id="XP_007290819.1">
    <property type="nucleotide sequence ID" value="XM_007290757.1"/>
</dbReference>